<gene>
    <name evidence="2" type="ORF">LOSG293_040030</name>
</gene>
<dbReference type="InterPro" id="IPR014922">
    <property type="entry name" value="YdhG-like"/>
</dbReference>
<dbReference type="AlphaFoldDB" id="A0A081BGT9"/>
<dbReference type="RefSeq" id="WP_034526315.1">
    <property type="nucleotide sequence ID" value="NZ_BBJM01000004.1"/>
</dbReference>
<evidence type="ECO:0000313" key="3">
    <source>
        <dbReference type="Proteomes" id="UP000028700"/>
    </source>
</evidence>
<evidence type="ECO:0000313" key="2">
    <source>
        <dbReference type="EMBL" id="GAK47257.1"/>
    </source>
</evidence>
<accession>A0A081BGT9</accession>
<comment type="caution">
    <text evidence="2">The sequence shown here is derived from an EMBL/GenBank/DDBJ whole genome shotgun (WGS) entry which is preliminary data.</text>
</comment>
<name>A0A081BGT9_9LACO</name>
<dbReference type="Gene3D" id="3.90.1150.200">
    <property type="match status" value="1"/>
</dbReference>
<organism evidence="2 3">
    <name type="scientific">Secundilactobacillus oryzae JCM 18671</name>
    <dbReference type="NCBI Taxonomy" id="1291743"/>
    <lineage>
        <taxon>Bacteria</taxon>
        <taxon>Bacillati</taxon>
        <taxon>Bacillota</taxon>
        <taxon>Bacilli</taxon>
        <taxon>Lactobacillales</taxon>
        <taxon>Lactobacillaceae</taxon>
        <taxon>Secundilactobacillus</taxon>
    </lineage>
</organism>
<feature type="domain" description="YdhG-like" evidence="1">
    <location>
        <begin position="18"/>
        <end position="111"/>
    </location>
</feature>
<dbReference type="STRING" id="1291743.LOSG293_040030"/>
<dbReference type="eggNOG" id="COG5646">
    <property type="taxonomic scope" value="Bacteria"/>
</dbReference>
<keyword evidence="3" id="KW-1185">Reference proteome</keyword>
<dbReference type="SUPFAM" id="SSF159888">
    <property type="entry name" value="YdhG-like"/>
    <property type="match status" value="1"/>
</dbReference>
<protein>
    <recommendedName>
        <fullName evidence="1">YdhG-like domain-containing protein</fullName>
    </recommendedName>
</protein>
<dbReference type="OrthoDB" id="115213at2"/>
<evidence type="ECO:0000259" key="1">
    <source>
        <dbReference type="Pfam" id="PF08818"/>
    </source>
</evidence>
<dbReference type="Proteomes" id="UP000028700">
    <property type="component" value="Unassembled WGS sequence"/>
</dbReference>
<reference evidence="2" key="1">
    <citation type="journal article" date="2014" name="Genome Announc.">
        <title>Draft Genome Sequence of Lactobacillus oryzae Strain SG293T.</title>
        <authorList>
            <person name="Tanizawa Y."/>
            <person name="Fujisawa T."/>
            <person name="Mochizuki T."/>
            <person name="Kaminuma E."/>
            <person name="Nakamura Y."/>
            <person name="Tohno M."/>
        </authorList>
    </citation>
    <scope>NUCLEOTIDE SEQUENCE [LARGE SCALE GENOMIC DNA]</scope>
    <source>
        <strain evidence="2">SG293</strain>
    </source>
</reference>
<proteinExistence type="predicted"/>
<sequence length="119" mass="13553">MEKFANVADYLASLDSMRREVAQIMRELLADAAPDATEVISYNMPAVKQSGKVLVYFAPTQKHLGFYPTSEPIVHFEQELLPYKHSKGAIQFPYDQPLPVALIRKIVQFRIEEVTKKQA</sequence>
<dbReference type="EMBL" id="BBJM01000004">
    <property type="protein sequence ID" value="GAK47257.1"/>
    <property type="molecule type" value="Genomic_DNA"/>
</dbReference>
<dbReference type="Pfam" id="PF08818">
    <property type="entry name" value="DUF1801"/>
    <property type="match status" value="1"/>
</dbReference>